<gene>
    <name evidence="7" type="primary">kshA_2</name>
    <name evidence="7" type="ORF">SAMEA4530655_03469</name>
</gene>
<dbReference type="Proteomes" id="UP000215126">
    <property type="component" value="Chromosome 1"/>
</dbReference>
<name>A0A239SMY5_9BURK</name>
<dbReference type="InterPro" id="IPR045623">
    <property type="entry name" value="LigXa_C"/>
</dbReference>
<dbReference type="InterPro" id="IPR036922">
    <property type="entry name" value="Rieske_2Fe-2S_sf"/>
</dbReference>
<dbReference type="GO" id="GO:0016491">
    <property type="term" value="F:oxidoreductase activity"/>
    <property type="evidence" value="ECO:0007669"/>
    <property type="project" value="UniProtKB-KW"/>
</dbReference>
<dbReference type="InterPro" id="IPR015881">
    <property type="entry name" value="ARHD_Rieske_2Fe_2S"/>
</dbReference>
<dbReference type="InterPro" id="IPR017941">
    <property type="entry name" value="Rieske_2Fe-2S"/>
</dbReference>
<evidence type="ECO:0000256" key="2">
    <source>
        <dbReference type="ARBA" id="ARBA00022723"/>
    </source>
</evidence>
<dbReference type="STRING" id="93222.NA29_21445"/>
<keyword evidence="2" id="KW-0479">Metal-binding</keyword>
<keyword evidence="3 7" id="KW-0560">Oxidoreductase</keyword>
<dbReference type="PROSITE" id="PS51296">
    <property type="entry name" value="RIESKE"/>
    <property type="match status" value="1"/>
</dbReference>
<dbReference type="GO" id="GO:0005506">
    <property type="term" value="F:iron ion binding"/>
    <property type="evidence" value="ECO:0007669"/>
    <property type="project" value="InterPro"/>
</dbReference>
<dbReference type="GeneID" id="88096077"/>
<dbReference type="CDD" id="cd08878">
    <property type="entry name" value="RHO_alpha_C_DMO-like"/>
    <property type="match status" value="1"/>
</dbReference>
<dbReference type="PANTHER" id="PTHR21266:SF59">
    <property type="entry name" value="BLR4922 PROTEIN"/>
    <property type="match status" value="1"/>
</dbReference>
<dbReference type="KEGG" id="pspu:NA29_21445"/>
<dbReference type="SUPFAM" id="SSF55961">
    <property type="entry name" value="Bet v1-like"/>
    <property type="match status" value="1"/>
</dbReference>
<evidence type="ECO:0000256" key="3">
    <source>
        <dbReference type="ARBA" id="ARBA00023002"/>
    </source>
</evidence>
<dbReference type="CDD" id="cd03479">
    <property type="entry name" value="Rieske_RO_Alpha_PhDO_like"/>
    <property type="match status" value="1"/>
</dbReference>
<dbReference type="GO" id="GO:0051537">
    <property type="term" value="F:2 iron, 2 sulfur cluster binding"/>
    <property type="evidence" value="ECO:0007669"/>
    <property type="project" value="UniProtKB-KW"/>
</dbReference>
<keyword evidence="8" id="KW-1185">Reference proteome</keyword>
<dbReference type="RefSeq" id="WP_039399902.1">
    <property type="nucleotide sequence ID" value="NZ_CABPRX010000008.1"/>
</dbReference>
<dbReference type="EMBL" id="LT906435">
    <property type="protein sequence ID" value="SNU86746.1"/>
    <property type="molecule type" value="Genomic_DNA"/>
</dbReference>
<evidence type="ECO:0000313" key="7">
    <source>
        <dbReference type="EMBL" id="SNU86746.1"/>
    </source>
</evidence>
<evidence type="ECO:0000259" key="6">
    <source>
        <dbReference type="PROSITE" id="PS51296"/>
    </source>
</evidence>
<dbReference type="InterPro" id="IPR050584">
    <property type="entry name" value="Cholesterol_7-desaturase"/>
</dbReference>
<dbReference type="PANTHER" id="PTHR21266">
    <property type="entry name" value="IRON-SULFUR DOMAIN CONTAINING PROTEIN"/>
    <property type="match status" value="1"/>
</dbReference>
<reference evidence="7 8" key="1">
    <citation type="submission" date="2017-06" db="EMBL/GenBank/DDBJ databases">
        <authorList>
            <consortium name="Pathogen Informatics"/>
        </authorList>
    </citation>
    <scope>NUCLEOTIDE SEQUENCE [LARGE SCALE GENOMIC DNA]</scope>
    <source>
        <strain evidence="7 8">NCTC13161</strain>
    </source>
</reference>
<evidence type="ECO:0000313" key="8">
    <source>
        <dbReference type="Proteomes" id="UP000215126"/>
    </source>
</evidence>
<dbReference type="EC" id="1.17.1.-" evidence="7"/>
<dbReference type="Pfam" id="PF00355">
    <property type="entry name" value="Rieske"/>
    <property type="match status" value="1"/>
</dbReference>
<organism evidence="7 8">
    <name type="scientific">Pandoraea sputorum</name>
    <dbReference type="NCBI Taxonomy" id="93222"/>
    <lineage>
        <taxon>Bacteria</taxon>
        <taxon>Pseudomonadati</taxon>
        <taxon>Pseudomonadota</taxon>
        <taxon>Betaproteobacteria</taxon>
        <taxon>Burkholderiales</taxon>
        <taxon>Burkholderiaceae</taxon>
        <taxon>Pandoraea</taxon>
    </lineage>
</organism>
<proteinExistence type="predicted"/>
<feature type="domain" description="Rieske" evidence="6">
    <location>
        <begin position="27"/>
        <end position="134"/>
    </location>
</feature>
<dbReference type="AlphaFoldDB" id="A0A239SMY5"/>
<dbReference type="OrthoDB" id="9790995at2"/>
<keyword evidence="5" id="KW-0411">Iron-sulfur</keyword>
<sequence>MLSRQDNETLTRVGPGTPMGDLFRRFWLPALLSEEIAERDGAPVRLRLLCEDLVAFRDTQGRVGIVDAYCAHRRAGLFFGRNEECGLRCVYHGWKFDVNGQCVEMPSEPHENPQTHNVRIKAYLTAERNGVVWVYMGPRESVPALPDFEWSRLPERQHTATKRLQSCNWAQAVEGGIDSSHISFLHSRTESVAGAPSNPYHASDRHPVFEVSDADYGLVIAARRHARPGTYYWRVTQFLLPCYTMIPPVGNFDESSQEPYDGHAWVPIDDETTWTWSFSASPARTYRDEEIAFRGGRKGFWGPVDEGYQPLLHRGNDYGIDRARQRTSNFTGIEGIPNQDAAVQESMGPLVDRTQERLGASDRGIVRFRRLMLKLARDLAQGRVPACANDATLYNVRPVSMLLPQDTPVLDGAAALLRGASAPGH</sequence>
<keyword evidence="4" id="KW-0408">Iron</keyword>
<protein>
    <submittedName>
        <fullName evidence="7">3-ketosteroid-9-alpha-hydroxylase oxygenase subunit</fullName>
        <ecNumber evidence="7">1.17.1.-</ecNumber>
    </submittedName>
</protein>
<dbReference type="Gene3D" id="2.102.10.10">
    <property type="entry name" value="Rieske [2Fe-2S] iron-sulphur domain"/>
    <property type="match status" value="1"/>
</dbReference>
<dbReference type="Pfam" id="PF19301">
    <property type="entry name" value="LigXa_C"/>
    <property type="match status" value="1"/>
</dbReference>
<evidence type="ECO:0000256" key="4">
    <source>
        <dbReference type="ARBA" id="ARBA00023004"/>
    </source>
</evidence>
<accession>A0A239SMY5</accession>
<dbReference type="SUPFAM" id="SSF50022">
    <property type="entry name" value="ISP domain"/>
    <property type="match status" value="1"/>
</dbReference>
<dbReference type="Gene3D" id="3.90.380.10">
    <property type="entry name" value="Naphthalene 1,2-dioxygenase Alpha Subunit, Chain A, domain 1"/>
    <property type="match status" value="1"/>
</dbReference>
<evidence type="ECO:0000256" key="5">
    <source>
        <dbReference type="ARBA" id="ARBA00023014"/>
    </source>
</evidence>
<evidence type="ECO:0000256" key="1">
    <source>
        <dbReference type="ARBA" id="ARBA00022714"/>
    </source>
</evidence>
<keyword evidence="1" id="KW-0001">2Fe-2S</keyword>
<dbReference type="PROSITE" id="PS00570">
    <property type="entry name" value="RING_HYDROXYL_ALPHA"/>
    <property type="match status" value="1"/>
</dbReference>